<protein>
    <recommendedName>
        <fullName evidence="3">YolD-like protein</fullName>
    </recommendedName>
</protein>
<comment type="caution">
    <text evidence="1">The sequence shown here is derived from an EMBL/GenBank/DDBJ whole genome shotgun (WGS) entry which is preliminary data.</text>
</comment>
<evidence type="ECO:0000313" key="2">
    <source>
        <dbReference type="Proteomes" id="UP000051155"/>
    </source>
</evidence>
<dbReference type="EMBL" id="AZEG01000003">
    <property type="protein sequence ID" value="KRL38651.1"/>
    <property type="molecule type" value="Genomic_DNA"/>
</dbReference>
<organism evidence="1 2">
    <name type="scientific">Liquorilactobacillus uvarum DSM 19971</name>
    <dbReference type="NCBI Taxonomy" id="1423812"/>
    <lineage>
        <taxon>Bacteria</taxon>
        <taxon>Bacillati</taxon>
        <taxon>Bacillota</taxon>
        <taxon>Bacilli</taxon>
        <taxon>Lactobacillales</taxon>
        <taxon>Lactobacillaceae</taxon>
        <taxon>Liquorilactobacillus</taxon>
    </lineage>
</organism>
<proteinExistence type="predicted"/>
<dbReference type="STRING" id="1423812.FD20_GL001368"/>
<evidence type="ECO:0008006" key="3">
    <source>
        <dbReference type="Google" id="ProtNLM"/>
    </source>
</evidence>
<keyword evidence="2" id="KW-1185">Reference proteome</keyword>
<gene>
    <name evidence="1" type="ORF">FD20_GL001368</name>
</gene>
<dbReference type="AlphaFoldDB" id="A0A0R1QC12"/>
<reference evidence="1 2" key="1">
    <citation type="journal article" date="2015" name="Genome Announc.">
        <title>Expanding the biotechnology potential of lactobacilli through comparative genomics of 213 strains and associated genera.</title>
        <authorList>
            <person name="Sun Z."/>
            <person name="Harris H.M."/>
            <person name="McCann A."/>
            <person name="Guo C."/>
            <person name="Argimon S."/>
            <person name="Zhang W."/>
            <person name="Yang X."/>
            <person name="Jeffery I.B."/>
            <person name="Cooney J.C."/>
            <person name="Kagawa T.F."/>
            <person name="Liu W."/>
            <person name="Song Y."/>
            <person name="Salvetti E."/>
            <person name="Wrobel A."/>
            <person name="Rasinkangas P."/>
            <person name="Parkhill J."/>
            <person name="Rea M.C."/>
            <person name="O'Sullivan O."/>
            <person name="Ritari J."/>
            <person name="Douillard F.P."/>
            <person name="Paul Ross R."/>
            <person name="Yang R."/>
            <person name="Briner A.E."/>
            <person name="Felis G.E."/>
            <person name="de Vos W.M."/>
            <person name="Barrangou R."/>
            <person name="Klaenhammer T.R."/>
            <person name="Caufield P.W."/>
            <person name="Cui Y."/>
            <person name="Zhang H."/>
            <person name="O'Toole P.W."/>
        </authorList>
    </citation>
    <scope>NUCLEOTIDE SEQUENCE [LARGE SCALE GENOMIC DNA]</scope>
    <source>
        <strain evidence="1 2">DSM 19971</strain>
    </source>
</reference>
<accession>A0A0R1QC12</accession>
<dbReference type="Proteomes" id="UP000051155">
    <property type="component" value="Unassembled WGS sequence"/>
</dbReference>
<dbReference type="PATRIC" id="fig|1423812.3.peg.1457"/>
<dbReference type="RefSeq" id="WP_057735977.1">
    <property type="nucleotide sequence ID" value="NZ_AZEG01000003.1"/>
</dbReference>
<name>A0A0R1QC12_9LACO</name>
<dbReference type="OrthoDB" id="2296908at2"/>
<sequence>MLELKKTTFQQLTHTLQNQFTLAEVKKHSSLRQMPEFQLNFFIDQAIKKHKMVKLCLLDPKNDEFLVTGYITHNRDKKNYFKLDTSSTSISYLVNLKQIKYVALA</sequence>
<evidence type="ECO:0000313" key="1">
    <source>
        <dbReference type="EMBL" id="KRL38651.1"/>
    </source>
</evidence>